<sequence>MTIYDPPHLSYLFAMMLTAVAFVLRSYPAVMHLEESLRVISIFIGPSPNLIFSEACQFGSIRLLDWIWSISCTTPSKRLRGWSLTDYLRSDANYHNWQFSKSLYVAVSRDDLTMVKWLFAHFSGCEASERAVDVAMSKGYLKVLFYLWIHRSRRLCMKGAYIPWDSRDLDRDKFDRKFKNTVCFPETMWTCEAVTKAVENGQYLDCLVEGLPFNEQCREIAIKHALKLGKMDLAKQMLLPGGCLLDYGAGCPQVAIIEWMSACGYLRRDAAIAASAIPTLTSNEHLQLAEMALQWHSPLPKNYENWKLAWVDSIKGVCTFGKLTELKWLLSHPLGSEACKIMRKNKSIVCLLSAAAEGGHVDVMKFLKEHNLAKKFPKALDCAIIAGQPDSVKWLISHHKFNIPRRFAIDKCAAYGHPQLLQVFHDFDQLQAQEAKKSKLMRTEAADSWWNFTTAPILAAARGDHFAVLEWFQANRFERYDRCAMGSAASEGHLEVIKWLHKNGSEICSNWAIDQAASRGHLDVVEWLRANYSYKCTSFSICRAAENGHLSMVKWLYANMPESHTARAFNCAVRYCHLDVATWLRSRFLEDDVVFDLTNPTLRIVADFEANSFEMLLWLQTYANDVFTPDFVSFIRSETCKPISNWLEENY</sequence>
<dbReference type="InterPro" id="IPR002110">
    <property type="entry name" value="Ankyrin_rpt"/>
</dbReference>
<gene>
    <name evidence="2" type="ORF">CCR75_005233</name>
</gene>
<keyword evidence="1" id="KW-1133">Transmembrane helix</keyword>
<keyword evidence="1" id="KW-0812">Transmembrane</keyword>
<dbReference type="InterPro" id="IPR052050">
    <property type="entry name" value="SecEffector_AnkRepeat"/>
</dbReference>
<evidence type="ECO:0008006" key="4">
    <source>
        <dbReference type="Google" id="ProtNLM"/>
    </source>
</evidence>
<dbReference type="PANTHER" id="PTHR46586">
    <property type="entry name" value="ANKYRIN REPEAT-CONTAINING PROTEIN"/>
    <property type="match status" value="1"/>
</dbReference>
<protein>
    <recommendedName>
        <fullName evidence="4">Ankyrin repeat-containing domain</fullName>
    </recommendedName>
</protein>
<dbReference type="OrthoDB" id="70387at2759"/>
<dbReference type="Proteomes" id="UP000294530">
    <property type="component" value="Unassembled WGS sequence"/>
</dbReference>
<reference evidence="2 3" key="1">
    <citation type="journal article" date="2021" name="Genome Biol.">
        <title>AFLAP: assembly-free linkage analysis pipeline using k-mers from genome sequencing data.</title>
        <authorList>
            <person name="Fletcher K."/>
            <person name="Zhang L."/>
            <person name="Gil J."/>
            <person name="Han R."/>
            <person name="Cavanaugh K."/>
            <person name="Michelmore R."/>
        </authorList>
    </citation>
    <scope>NUCLEOTIDE SEQUENCE [LARGE SCALE GENOMIC DNA]</scope>
    <source>
        <strain evidence="2 3">SF5</strain>
    </source>
</reference>
<name>A0A976NXP8_BRELC</name>
<dbReference type="KEGG" id="blac:94348986"/>
<dbReference type="PANTHER" id="PTHR46586:SF3">
    <property type="entry name" value="ANKYRIN REPEAT-CONTAINING PROTEIN"/>
    <property type="match status" value="1"/>
</dbReference>
<dbReference type="Pfam" id="PF13637">
    <property type="entry name" value="Ank_4"/>
    <property type="match status" value="1"/>
</dbReference>
<dbReference type="InterPro" id="IPR036770">
    <property type="entry name" value="Ankyrin_rpt-contain_sf"/>
</dbReference>
<organism evidence="2 3">
    <name type="scientific">Bremia lactucae</name>
    <name type="common">Lettuce downy mildew</name>
    <dbReference type="NCBI Taxonomy" id="4779"/>
    <lineage>
        <taxon>Eukaryota</taxon>
        <taxon>Sar</taxon>
        <taxon>Stramenopiles</taxon>
        <taxon>Oomycota</taxon>
        <taxon>Peronosporomycetes</taxon>
        <taxon>Peronosporales</taxon>
        <taxon>Peronosporaceae</taxon>
        <taxon>Bremia</taxon>
    </lineage>
</organism>
<accession>A0A976NXP8</accession>
<evidence type="ECO:0000313" key="3">
    <source>
        <dbReference type="Proteomes" id="UP000294530"/>
    </source>
</evidence>
<feature type="transmembrane region" description="Helical" evidence="1">
    <location>
        <begin position="9"/>
        <end position="27"/>
    </location>
</feature>
<dbReference type="EMBL" id="SHOA02000015">
    <property type="protein sequence ID" value="TDH71772.1"/>
    <property type="molecule type" value="Genomic_DNA"/>
</dbReference>
<dbReference type="RefSeq" id="XP_067821271.1">
    <property type="nucleotide sequence ID" value="XM_067963315.1"/>
</dbReference>
<dbReference type="AlphaFoldDB" id="A0A976NXP8"/>
<comment type="caution">
    <text evidence="2">The sequence shown here is derived from an EMBL/GenBank/DDBJ whole genome shotgun (WGS) entry which is preliminary data.</text>
</comment>
<proteinExistence type="predicted"/>
<dbReference type="GeneID" id="94348986"/>
<evidence type="ECO:0000256" key="1">
    <source>
        <dbReference type="SAM" id="Phobius"/>
    </source>
</evidence>
<dbReference type="Gene3D" id="1.25.40.20">
    <property type="entry name" value="Ankyrin repeat-containing domain"/>
    <property type="match status" value="2"/>
</dbReference>
<evidence type="ECO:0000313" key="2">
    <source>
        <dbReference type="EMBL" id="TDH71772.1"/>
    </source>
</evidence>
<keyword evidence="3" id="KW-1185">Reference proteome</keyword>
<keyword evidence="1" id="KW-0472">Membrane</keyword>
<dbReference type="SUPFAM" id="SSF48403">
    <property type="entry name" value="Ankyrin repeat"/>
    <property type="match status" value="1"/>
</dbReference>